<evidence type="ECO:0000313" key="1">
    <source>
        <dbReference type="EMBL" id="GKX54103.1"/>
    </source>
</evidence>
<proteinExistence type="predicted"/>
<dbReference type="InterPro" id="IPR014859">
    <property type="entry name" value="Phage_TAC_4"/>
</dbReference>
<accession>A0AAV5MW85</accession>
<evidence type="ECO:0008006" key="3">
    <source>
        <dbReference type="Google" id="ProtNLM"/>
    </source>
</evidence>
<dbReference type="Pfam" id="PF08748">
    <property type="entry name" value="Phage_TAC_4"/>
    <property type="match status" value="1"/>
</dbReference>
<name>A0AAV5MW85_9GAMM</name>
<protein>
    <recommendedName>
        <fullName evidence="3">Phage protein</fullName>
    </recommendedName>
</protein>
<organism evidence="1 2">
    <name type="scientific">Leminorella grimontii</name>
    <dbReference type="NCBI Taxonomy" id="82981"/>
    <lineage>
        <taxon>Bacteria</taxon>
        <taxon>Pseudomonadati</taxon>
        <taxon>Pseudomonadota</taxon>
        <taxon>Gammaproteobacteria</taxon>
        <taxon>Enterobacterales</taxon>
        <taxon>Budviciaceae</taxon>
        <taxon>Leminorella</taxon>
    </lineage>
</organism>
<dbReference type="AlphaFoldDB" id="A0AAV5MW85"/>
<sequence>MSLKFSLNPNPTFKLEVTIPRPGDDGGLVKLTVRHKTRKQLAELEKKLKGDAENAVEKGDYSNEAAVDYLEQVIESWNIDAEFNRETLSLLLDNYPRAFDSIVSAYTKELYSIREKN</sequence>
<dbReference type="Proteomes" id="UP001058124">
    <property type="component" value="Unassembled WGS sequence"/>
</dbReference>
<dbReference type="RefSeq" id="WP_027272705.1">
    <property type="nucleotide sequence ID" value="NZ_BRLH01000001.1"/>
</dbReference>
<evidence type="ECO:0000313" key="2">
    <source>
        <dbReference type="Proteomes" id="UP001058124"/>
    </source>
</evidence>
<comment type="caution">
    <text evidence="1">The sequence shown here is derived from an EMBL/GenBank/DDBJ whole genome shotgun (WGS) entry which is preliminary data.</text>
</comment>
<keyword evidence="2" id="KW-1185">Reference proteome</keyword>
<gene>
    <name evidence="1" type="ORF">SOASR030_02150</name>
</gene>
<reference evidence="1" key="1">
    <citation type="submission" date="2022-06" db="EMBL/GenBank/DDBJ databases">
        <title>Draft genome sequences of Leminorella grimontii str. JCM5902.</title>
        <authorList>
            <person name="Wakabayashi Y."/>
            <person name="Kojima K."/>
        </authorList>
    </citation>
    <scope>NUCLEOTIDE SEQUENCE</scope>
    <source>
        <strain evidence="1">JCM 5902</strain>
    </source>
</reference>
<dbReference type="EMBL" id="BRLH01000001">
    <property type="protein sequence ID" value="GKX54103.1"/>
    <property type="molecule type" value="Genomic_DNA"/>
</dbReference>